<dbReference type="AlphaFoldDB" id="A0A1Y1S0R8"/>
<evidence type="ECO:0000256" key="4">
    <source>
        <dbReference type="ARBA" id="ARBA00022692"/>
    </source>
</evidence>
<dbReference type="Proteomes" id="UP000192343">
    <property type="component" value="Unassembled WGS sequence"/>
</dbReference>
<sequence length="429" mass="45699">MTTALFILVGFLGLMILGMPIGYSMLVTAILTLKTFHEAIPLSIVPQRIFAGVNNFILLCIPFFMLAGEMMAITPLFEKLIKLFRAFLGHVRGGLSHVNIVVSMFFAGITGAATADTSAVGGLLIPAMEKDGYTRSYATAVTVSSSTIGVIIPPSNLMIVAALATSSSVAVLFMAGIVPGILSGLGQLVVSLIYAKRKGFPAAHRMSWKDRVQVFWAGIPAIGIPVIIFGGILGGVFTPTEAAAMTVFYAVIVGIFLLRSFPSWSLLYKTLLTVVQRLGAVMLAVGAAMVLGWIFAIAQIPMAVGNWITSVTTNPILITLGMLATFLIIGTFLDPLPAILIFTPIFLPIATQIGMGKVHFTITMVFGFVIGLITPPVGSCLYVGAAISGLRVEQFLRDLIPFIIAISLVLVLIAFFPPVVEFVPNLLFE</sequence>
<dbReference type="NCBIfam" id="TIGR00786">
    <property type="entry name" value="dctM"/>
    <property type="match status" value="1"/>
</dbReference>
<feature type="transmembrane region" description="Helical" evidence="7">
    <location>
        <begin position="53"/>
        <end position="77"/>
    </location>
</feature>
<evidence type="ECO:0000256" key="3">
    <source>
        <dbReference type="ARBA" id="ARBA00022519"/>
    </source>
</evidence>
<feature type="transmembrane region" description="Helical" evidence="7">
    <location>
        <begin position="170"/>
        <end position="194"/>
    </location>
</feature>
<reference evidence="9 10" key="1">
    <citation type="submission" date="2017-03" db="EMBL/GenBank/DDBJ databases">
        <title>Draft Genome sequence of Marispirochaeta sp. strain JC444.</title>
        <authorList>
            <person name="Shivani Y."/>
            <person name="Subhash Y."/>
            <person name="Sasikala C."/>
            <person name="Ramana C."/>
        </authorList>
    </citation>
    <scope>NUCLEOTIDE SEQUENCE [LARGE SCALE GENOMIC DNA]</scope>
    <source>
        <strain evidence="9 10">JC444</strain>
    </source>
</reference>
<dbReference type="GO" id="GO:0022857">
    <property type="term" value="F:transmembrane transporter activity"/>
    <property type="evidence" value="ECO:0007669"/>
    <property type="project" value="TreeGrafter"/>
</dbReference>
<dbReference type="RefSeq" id="WP_083048728.1">
    <property type="nucleotide sequence ID" value="NZ_MWQY01000004.1"/>
</dbReference>
<feature type="transmembrane region" description="Helical" evidence="7">
    <location>
        <begin position="278"/>
        <end position="301"/>
    </location>
</feature>
<keyword evidence="5 7" id="KW-1133">Transmembrane helix</keyword>
<evidence type="ECO:0000313" key="9">
    <source>
        <dbReference type="EMBL" id="ORC36886.1"/>
    </source>
</evidence>
<feature type="transmembrane region" description="Helical" evidence="7">
    <location>
        <begin position="399"/>
        <end position="420"/>
    </location>
</feature>
<dbReference type="Pfam" id="PF06808">
    <property type="entry name" value="DctM"/>
    <property type="match status" value="1"/>
</dbReference>
<evidence type="ECO:0000256" key="6">
    <source>
        <dbReference type="ARBA" id="ARBA00023136"/>
    </source>
</evidence>
<evidence type="ECO:0000256" key="2">
    <source>
        <dbReference type="ARBA" id="ARBA00022475"/>
    </source>
</evidence>
<comment type="subcellular location">
    <subcellularLocation>
        <location evidence="1">Cell inner membrane</location>
        <topology evidence="1">Multi-pass membrane protein</topology>
    </subcellularLocation>
</comment>
<evidence type="ECO:0000256" key="7">
    <source>
        <dbReference type="SAM" id="Phobius"/>
    </source>
</evidence>
<dbReference type="InterPro" id="IPR010656">
    <property type="entry name" value="DctM"/>
</dbReference>
<comment type="caution">
    <text evidence="9">The sequence shown here is derived from an EMBL/GenBank/DDBJ whole genome shotgun (WGS) entry which is preliminary data.</text>
</comment>
<dbReference type="PANTHER" id="PTHR33362">
    <property type="entry name" value="SIALIC ACID TRAP TRANSPORTER PERMEASE PROTEIN SIAT-RELATED"/>
    <property type="match status" value="1"/>
</dbReference>
<gene>
    <name evidence="9" type="ORF">B4O97_04480</name>
</gene>
<feature type="domain" description="TRAP C4-dicarboxylate transport system permease DctM subunit" evidence="8">
    <location>
        <begin position="8"/>
        <end position="418"/>
    </location>
</feature>
<dbReference type="GO" id="GO:0005886">
    <property type="term" value="C:plasma membrane"/>
    <property type="evidence" value="ECO:0007669"/>
    <property type="project" value="UniProtKB-SubCell"/>
</dbReference>
<feature type="transmembrane region" description="Helical" evidence="7">
    <location>
        <begin position="242"/>
        <end position="258"/>
    </location>
</feature>
<proteinExistence type="predicted"/>
<accession>A0A1Y1S0R8</accession>
<feature type="transmembrane region" description="Helical" evidence="7">
    <location>
        <begin position="361"/>
        <end position="387"/>
    </location>
</feature>
<dbReference type="EMBL" id="MWQY01000004">
    <property type="protein sequence ID" value="ORC36886.1"/>
    <property type="molecule type" value="Genomic_DNA"/>
</dbReference>
<dbReference type="PIRSF" id="PIRSF006066">
    <property type="entry name" value="HI0050"/>
    <property type="match status" value="1"/>
</dbReference>
<dbReference type="OrthoDB" id="370245at2"/>
<keyword evidence="10" id="KW-1185">Reference proteome</keyword>
<evidence type="ECO:0000256" key="1">
    <source>
        <dbReference type="ARBA" id="ARBA00004429"/>
    </source>
</evidence>
<name>A0A1Y1S0R8_9SPIO</name>
<organism evidence="9 10">
    <name type="scientific">Marispirochaeta aestuarii</name>
    <dbReference type="NCBI Taxonomy" id="1963862"/>
    <lineage>
        <taxon>Bacteria</taxon>
        <taxon>Pseudomonadati</taxon>
        <taxon>Spirochaetota</taxon>
        <taxon>Spirochaetia</taxon>
        <taxon>Spirochaetales</taxon>
        <taxon>Spirochaetaceae</taxon>
        <taxon>Marispirochaeta</taxon>
    </lineage>
</organism>
<dbReference type="STRING" id="1963862.B4O97_04480"/>
<dbReference type="InterPro" id="IPR004681">
    <property type="entry name" value="TRAP_DctM"/>
</dbReference>
<feature type="transmembrane region" description="Helical" evidence="7">
    <location>
        <begin position="307"/>
        <end position="329"/>
    </location>
</feature>
<evidence type="ECO:0000313" key="10">
    <source>
        <dbReference type="Proteomes" id="UP000192343"/>
    </source>
</evidence>
<feature type="transmembrane region" description="Helical" evidence="7">
    <location>
        <begin position="336"/>
        <end position="355"/>
    </location>
</feature>
<dbReference type="PANTHER" id="PTHR33362:SF2">
    <property type="entry name" value="TRAP TRANSPORTER LARGE PERMEASE PROTEIN"/>
    <property type="match status" value="1"/>
</dbReference>
<keyword evidence="3" id="KW-0997">Cell inner membrane</keyword>
<feature type="transmembrane region" description="Helical" evidence="7">
    <location>
        <begin position="214"/>
        <end position="236"/>
    </location>
</feature>
<feature type="transmembrane region" description="Helical" evidence="7">
    <location>
        <begin position="6"/>
        <end position="33"/>
    </location>
</feature>
<protein>
    <recommendedName>
        <fullName evidence="8">TRAP C4-dicarboxylate transport system permease DctM subunit domain-containing protein</fullName>
    </recommendedName>
</protein>
<keyword evidence="2" id="KW-1003">Cell membrane</keyword>
<evidence type="ECO:0000259" key="8">
    <source>
        <dbReference type="Pfam" id="PF06808"/>
    </source>
</evidence>
<evidence type="ECO:0000256" key="5">
    <source>
        <dbReference type="ARBA" id="ARBA00022989"/>
    </source>
</evidence>
<keyword evidence="6 7" id="KW-0472">Membrane</keyword>
<keyword evidence="4 7" id="KW-0812">Transmembrane</keyword>
<feature type="transmembrane region" description="Helical" evidence="7">
    <location>
        <begin position="97"/>
        <end position="125"/>
    </location>
</feature>
<feature type="transmembrane region" description="Helical" evidence="7">
    <location>
        <begin position="137"/>
        <end position="164"/>
    </location>
</feature>